<accession>A0A0E2U988</accession>
<gene>
    <name evidence="9" type="primary">pstA_2</name>
    <name evidence="9" type="ORF">A9Y57_01652</name>
</gene>
<evidence type="ECO:0000313" key="10">
    <source>
        <dbReference type="Proteomes" id="UP000217465"/>
    </source>
</evidence>
<evidence type="ECO:0000256" key="3">
    <source>
        <dbReference type="ARBA" id="ARBA00022448"/>
    </source>
</evidence>
<proteinExistence type="inferred from homology"/>
<feature type="transmembrane region" description="Helical" evidence="8">
    <location>
        <begin position="126"/>
        <end position="144"/>
    </location>
</feature>
<dbReference type="SUPFAM" id="SSF161098">
    <property type="entry name" value="MetI-like"/>
    <property type="match status" value="1"/>
</dbReference>
<dbReference type="STRING" id="936154.STP_0374"/>
<evidence type="ECO:0000256" key="7">
    <source>
        <dbReference type="ARBA" id="ARBA00023136"/>
    </source>
</evidence>
<evidence type="ECO:0000256" key="1">
    <source>
        <dbReference type="ARBA" id="ARBA00004651"/>
    </source>
</evidence>
<comment type="subcellular location">
    <subcellularLocation>
        <location evidence="1 8">Cell membrane</location>
        <topology evidence="1 8">Multi-pass membrane protein</topology>
    </subcellularLocation>
</comment>
<keyword evidence="6 8" id="KW-1133">Transmembrane helix</keyword>
<dbReference type="OMA" id="HASWWTH"/>
<dbReference type="Pfam" id="PF00528">
    <property type="entry name" value="BPD_transp_1"/>
    <property type="match status" value="1"/>
</dbReference>
<dbReference type="PANTHER" id="PTHR43470">
    <property type="entry name" value="PHOSPHATE TRANSPORT SYSTEM PERMEASE PROTEIN PSTA-RELATED"/>
    <property type="match status" value="1"/>
</dbReference>
<evidence type="ECO:0000256" key="8">
    <source>
        <dbReference type="RuleBase" id="RU363043"/>
    </source>
</evidence>
<dbReference type="PROSITE" id="PS50928">
    <property type="entry name" value="ABC_TM1"/>
    <property type="match status" value="1"/>
</dbReference>
<feature type="transmembrane region" description="Helical" evidence="8">
    <location>
        <begin position="176"/>
        <end position="197"/>
    </location>
</feature>
<dbReference type="GO" id="GO:0005886">
    <property type="term" value="C:plasma membrane"/>
    <property type="evidence" value="ECO:0007669"/>
    <property type="project" value="UniProtKB-SubCell"/>
</dbReference>
<evidence type="ECO:0000256" key="6">
    <source>
        <dbReference type="ARBA" id="ARBA00022989"/>
    </source>
</evidence>
<evidence type="ECO:0000256" key="2">
    <source>
        <dbReference type="ARBA" id="ARBA00007069"/>
    </source>
</evidence>
<sequence length="272" mass="29258">MSKYILKTLVYLFTLLTFGSLFLIVGFILVNGLPNITPSLFEWKYTSDNVSLMPAIVSTLILVFGSLLIALPIGVFAGFYLVEYAKKGSIWVKLIRIAADTLAGIPSIVFGLFGMLFFVVFMKFQYSLLSGILTSVIMVLPVIIRATEEALMSVSDSMRQASFGLGAGKLRTVFKIVLPVAMPGILAGVILAVGRIVGETAALMYTLGTSTNAPTSIMSSGRSLALHMYMLSSEGLHVKEAYATGVILIITVLIINAISTILSRRLVKGASK</sequence>
<dbReference type="AlphaFoldDB" id="A0A0E2U988"/>
<dbReference type="InterPro" id="IPR000515">
    <property type="entry name" value="MetI-like"/>
</dbReference>
<evidence type="ECO:0000256" key="5">
    <source>
        <dbReference type="ARBA" id="ARBA00022692"/>
    </source>
</evidence>
<keyword evidence="7 8" id="KW-0472">Membrane</keyword>
<organism evidence="9 10">
    <name type="scientific">Streptococcus parauberis</name>
    <dbReference type="NCBI Taxonomy" id="1348"/>
    <lineage>
        <taxon>Bacteria</taxon>
        <taxon>Bacillati</taxon>
        <taxon>Bacillota</taxon>
        <taxon>Bacilli</taxon>
        <taxon>Lactobacillales</taxon>
        <taxon>Streptococcaceae</taxon>
        <taxon>Streptococcus</taxon>
    </lineage>
</organism>
<dbReference type="PANTHER" id="PTHR43470:SF3">
    <property type="entry name" value="PHOSPHATE TRANSPORT SYSTEM PERMEASE PROTEIN PSTA-RELATED"/>
    <property type="match status" value="1"/>
</dbReference>
<dbReference type="InterPro" id="IPR035906">
    <property type="entry name" value="MetI-like_sf"/>
</dbReference>
<keyword evidence="3" id="KW-0813">Transport</keyword>
<dbReference type="Gene3D" id="1.10.3720.10">
    <property type="entry name" value="MetI-like"/>
    <property type="match status" value="1"/>
</dbReference>
<dbReference type="OrthoDB" id="9807065at2"/>
<dbReference type="GO" id="GO:0035435">
    <property type="term" value="P:phosphate ion transmembrane transport"/>
    <property type="evidence" value="ECO:0007669"/>
    <property type="project" value="InterPro"/>
</dbReference>
<protein>
    <recommendedName>
        <fullName evidence="8">Phosphate transport system permease protein PstA</fullName>
    </recommendedName>
</protein>
<dbReference type="Proteomes" id="UP000217465">
    <property type="component" value="Unassembled WGS sequence"/>
</dbReference>
<feature type="transmembrane region" description="Helical" evidence="8">
    <location>
        <begin position="94"/>
        <end position="120"/>
    </location>
</feature>
<comment type="caution">
    <text evidence="9">The sequence shown here is derived from an EMBL/GenBank/DDBJ whole genome shotgun (WGS) entry which is preliminary data.</text>
</comment>
<dbReference type="EMBL" id="NSGR01000009">
    <property type="protein sequence ID" value="PCH11349.1"/>
    <property type="molecule type" value="Genomic_DNA"/>
</dbReference>
<dbReference type="eggNOG" id="COG0581">
    <property type="taxonomic scope" value="Bacteria"/>
</dbReference>
<dbReference type="NCBIfam" id="TIGR00974">
    <property type="entry name" value="3a0107s02c"/>
    <property type="match status" value="1"/>
</dbReference>
<reference evidence="9 10" key="1">
    <citation type="submission" date="2016-06" db="EMBL/GenBank/DDBJ databases">
        <authorList>
            <person name="Haines A.N."/>
            <person name="Council K.R."/>
        </authorList>
    </citation>
    <scope>NUCLEOTIDE SEQUENCE [LARGE SCALE GENOMIC DNA]</scope>
    <source>
        <strain evidence="9 10">SP158-29</strain>
    </source>
</reference>
<evidence type="ECO:0000256" key="4">
    <source>
        <dbReference type="ARBA" id="ARBA00022475"/>
    </source>
</evidence>
<dbReference type="CDD" id="cd06261">
    <property type="entry name" value="TM_PBP2"/>
    <property type="match status" value="1"/>
</dbReference>
<name>A0A0E2U988_9STRE</name>
<comment type="similarity">
    <text evidence="2 8">Belongs to the binding-protein-dependent transport system permease family. CysTW subfamily.</text>
</comment>
<dbReference type="InterPro" id="IPR005672">
    <property type="entry name" value="Phosphate_PstA"/>
</dbReference>
<feature type="transmembrane region" description="Helical" evidence="8">
    <location>
        <begin position="241"/>
        <end position="262"/>
    </location>
</feature>
<keyword evidence="4 8" id="KW-1003">Cell membrane</keyword>
<dbReference type="GO" id="GO:0005315">
    <property type="term" value="F:phosphate transmembrane transporter activity"/>
    <property type="evidence" value="ECO:0007669"/>
    <property type="project" value="InterPro"/>
</dbReference>
<dbReference type="GeneID" id="61419821"/>
<feature type="transmembrane region" description="Helical" evidence="8">
    <location>
        <begin position="9"/>
        <end position="30"/>
    </location>
</feature>
<feature type="transmembrane region" description="Helical" evidence="8">
    <location>
        <begin position="50"/>
        <end position="82"/>
    </location>
</feature>
<keyword evidence="5 8" id="KW-0812">Transmembrane</keyword>
<evidence type="ECO:0000313" key="9">
    <source>
        <dbReference type="EMBL" id="PCH11349.1"/>
    </source>
</evidence>
<dbReference type="RefSeq" id="WP_003105386.1">
    <property type="nucleotide sequence ID" value="NZ_BAWT01000001.1"/>
</dbReference>